<feature type="domain" description="UspA" evidence="2">
    <location>
        <begin position="8"/>
        <end position="146"/>
    </location>
</feature>
<evidence type="ECO:0000259" key="2">
    <source>
        <dbReference type="Pfam" id="PF00582"/>
    </source>
</evidence>
<dbReference type="Proteomes" id="UP001165269">
    <property type="component" value="Unassembled WGS sequence"/>
</dbReference>
<evidence type="ECO:0000256" key="1">
    <source>
        <dbReference type="SAM" id="MobiDB-lite"/>
    </source>
</evidence>
<protein>
    <submittedName>
        <fullName evidence="3">Universal stress protein</fullName>
    </submittedName>
</protein>
<proteinExistence type="predicted"/>
<reference evidence="3" key="1">
    <citation type="submission" date="2022-03" db="EMBL/GenBank/DDBJ databases">
        <title>Streptomyces 7R015 and 7R016 isolated from Barleria lupulina in Thailand.</title>
        <authorList>
            <person name="Kanchanasin P."/>
            <person name="Phongsopitanun W."/>
            <person name="Tanasupawat S."/>
        </authorList>
    </citation>
    <scope>NUCLEOTIDE SEQUENCE</scope>
    <source>
        <strain evidence="3">7R015</strain>
    </source>
</reference>
<accession>A0ABS9YLT8</accession>
<dbReference type="RefSeq" id="WP_242776655.1">
    <property type="nucleotide sequence ID" value="NZ_JALDAY010000018.1"/>
</dbReference>
<evidence type="ECO:0000313" key="4">
    <source>
        <dbReference type="Proteomes" id="UP001165269"/>
    </source>
</evidence>
<evidence type="ECO:0000313" key="3">
    <source>
        <dbReference type="EMBL" id="MCI3278227.1"/>
    </source>
</evidence>
<dbReference type="PANTHER" id="PTHR46553:SF3">
    <property type="entry name" value="ADENINE NUCLEOTIDE ALPHA HYDROLASES-LIKE SUPERFAMILY PROTEIN"/>
    <property type="match status" value="1"/>
</dbReference>
<dbReference type="EMBL" id="JALDAY010000018">
    <property type="protein sequence ID" value="MCI3278227.1"/>
    <property type="molecule type" value="Genomic_DNA"/>
</dbReference>
<dbReference type="SUPFAM" id="SSF52402">
    <property type="entry name" value="Adenine nucleotide alpha hydrolases-like"/>
    <property type="match status" value="1"/>
</dbReference>
<dbReference type="InterPro" id="IPR014729">
    <property type="entry name" value="Rossmann-like_a/b/a_fold"/>
</dbReference>
<dbReference type="InterPro" id="IPR006016">
    <property type="entry name" value="UspA"/>
</dbReference>
<feature type="region of interest" description="Disordered" evidence="1">
    <location>
        <begin position="146"/>
        <end position="169"/>
    </location>
</feature>
<keyword evidence="4" id="KW-1185">Reference proteome</keyword>
<dbReference type="Gene3D" id="3.40.50.620">
    <property type="entry name" value="HUPs"/>
    <property type="match status" value="1"/>
</dbReference>
<dbReference type="Pfam" id="PF00582">
    <property type="entry name" value="Usp"/>
    <property type="match status" value="1"/>
</dbReference>
<gene>
    <name evidence="3" type="ORF">MQP27_44885</name>
</gene>
<dbReference type="PANTHER" id="PTHR46553">
    <property type="entry name" value="ADENINE NUCLEOTIDE ALPHA HYDROLASES-LIKE SUPERFAMILY PROTEIN"/>
    <property type="match status" value="1"/>
</dbReference>
<sequence length="169" mass="17909">MTEHTGSRVIVVGVDGSKASRAALRWAVEQAHVLDTQVVAVHAWEPAAAFAPYAPVSERPTTAEQRERAAELLATTVRAAFGARVDPRVRALLVEGPPVRVLLQRARGALLLALGRAPHSQWELPAVGPVGRECLRRSAVPVVMVPASDPGEVPSETAQAPDRIRSGAA</sequence>
<dbReference type="CDD" id="cd00293">
    <property type="entry name" value="USP-like"/>
    <property type="match status" value="1"/>
</dbReference>
<organism evidence="3 4">
    <name type="scientific">Streptomyces cylindrosporus</name>
    <dbReference type="NCBI Taxonomy" id="2927583"/>
    <lineage>
        <taxon>Bacteria</taxon>
        <taxon>Bacillati</taxon>
        <taxon>Actinomycetota</taxon>
        <taxon>Actinomycetes</taxon>
        <taxon>Kitasatosporales</taxon>
        <taxon>Streptomycetaceae</taxon>
        <taxon>Streptomyces</taxon>
    </lineage>
</organism>
<name>A0ABS9YLT8_9ACTN</name>
<comment type="caution">
    <text evidence="3">The sequence shown here is derived from an EMBL/GenBank/DDBJ whole genome shotgun (WGS) entry which is preliminary data.</text>
</comment>